<proteinExistence type="predicted"/>
<name>A0AAV5RQC2_STABA</name>
<sequence length="534" mass="60446">METIYELDKQLLEETITDLRAQLNDTEHRLVESDELCELLSEEKELIALELHQARSKLDKTLSSQDQLIRNLEESHELAMRSLQRQLQASQLVVDIAQGGSKLGELWNDHDLDRARKQLNVDLEPQLGLYNAGEISAEKFKQLISDKVSQAAKDQEVANASKEENPDTPEPVNKQKSTDTEMQLHATIHELQARIEILDTKLAQTKFVADELQKAQHLHQVQAESLRNVTNQQIKLEHELEAKNQIIKDLRQLQLPQLLRMQLLQQQNARLARAYTYETRRHPLPVARPRTNVYSRDETFKENNRIKDTKIEAVEPNLSNSASIQNVSNVLAASDASNASNADSASGAYNTNGDKKATLENTEQIKQGEITFSRPLNTLSPLSPLPLIRTDMPDCTFLHFSDVASLTSLVENCKLLREEFKKDHKSTEYNDSKKSMERDVRIETNNLNHINNTVQPARVSETKGQENYINEVDNENRDNSSDKPTKTYGTNIVKTPAKSNTADSDVFTAPIAPGCRSRPRVYAQCVAMILDNVL</sequence>
<organism evidence="2 3">
    <name type="scientific">Starmerella bacillaris</name>
    <name type="common">Yeast</name>
    <name type="synonym">Candida zemplinina</name>
    <dbReference type="NCBI Taxonomy" id="1247836"/>
    <lineage>
        <taxon>Eukaryota</taxon>
        <taxon>Fungi</taxon>
        <taxon>Dikarya</taxon>
        <taxon>Ascomycota</taxon>
        <taxon>Saccharomycotina</taxon>
        <taxon>Dipodascomycetes</taxon>
        <taxon>Dipodascales</taxon>
        <taxon>Trichomonascaceae</taxon>
        <taxon>Starmerella</taxon>
    </lineage>
</organism>
<accession>A0AAV5RQC2</accession>
<evidence type="ECO:0000313" key="3">
    <source>
        <dbReference type="Proteomes" id="UP001362899"/>
    </source>
</evidence>
<dbReference type="Proteomes" id="UP001362899">
    <property type="component" value="Unassembled WGS sequence"/>
</dbReference>
<keyword evidence="3" id="KW-1185">Reference proteome</keyword>
<feature type="region of interest" description="Disordered" evidence="1">
    <location>
        <begin position="152"/>
        <end position="179"/>
    </location>
</feature>
<evidence type="ECO:0000313" key="2">
    <source>
        <dbReference type="EMBL" id="GMM53107.1"/>
    </source>
</evidence>
<protein>
    <submittedName>
        <fullName evidence="2">Uncharacterized protein</fullName>
    </submittedName>
</protein>
<feature type="compositionally biased region" description="Basic and acidic residues" evidence="1">
    <location>
        <begin position="474"/>
        <end position="485"/>
    </location>
</feature>
<dbReference type="EMBL" id="BTGC01000008">
    <property type="protein sequence ID" value="GMM53107.1"/>
    <property type="molecule type" value="Genomic_DNA"/>
</dbReference>
<dbReference type="AlphaFoldDB" id="A0AAV5RQC2"/>
<reference evidence="2 3" key="1">
    <citation type="journal article" date="2023" name="Elife">
        <title>Identification of key yeast species and microbe-microbe interactions impacting larval growth of Drosophila in the wild.</title>
        <authorList>
            <person name="Mure A."/>
            <person name="Sugiura Y."/>
            <person name="Maeda R."/>
            <person name="Honda K."/>
            <person name="Sakurai N."/>
            <person name="Takahashi Y."/>
            <person name="Watada M."/>
            <person name="Katoh T."/>
            <person name="Gotoh A."/>
            <person name="Gotoh Y."/>
            <person name="Taniguchi I."/>
            <person name="Nakamura K."/>
            <person name="Hayashi T."/>
            <person name="Katayama T."/>
            <person name="Uemura T."/>
            <person name="Hattori Y."/>
        </authorList>
    </citation>
    <scope>NUCLEOTIDE SEQUENCE [LARGE SCALE GENOMIC DNA]</scope>
    <source>
        <strain evidence="2 3">SB-73</strain>
    </source>
</reference>
<feature type="compositionally biased region" description="Basic and acidic residues" evidence="1">
    <location>
        <begin position="153"/>
        <end position="165"/>
    </location>
</feature>
<evidence type="ECO:0000256" key="1">
    <source>
        <dbReference type="SAM" id="MobiDB-lite"/>
    </source>
</evidence>
<gene>
    <name evidence="2" type="ORF">DASB73_040700</name>
</gene>
<feature type="region of interest" description="Disordered" evidence="1">
    <location>
        <begin position="469"/>
        <end position="496"/>
    </location>
</feature>
<comment type="caution">
    <text evidence="2">The sequence shown here is derived from an EMBL/GenBank/DDBJ whole genome shotgun (WGS) entry which is preliminary data.</text>
</comment>
<feature type="compositionally biased region" description="Polar residues" evidence="1">
    <location>
        <begin position="487"/>
        <end position="496"/>
    </location>
</feature>